<gene>
    <name evidence="1" type="ORF">AB0E89_19465</name>
</gene>
<comment type="caution">
    <text evidence="1">The sequence shown here is derived from an EMBL/GenBank/DDBJ whole genome shotgun (WGS) entry which is preliminary data.</text>
</comment>
<protein>
    <recommendedName>
        <fullName evidence="3">Ig-like domain-containing protein</fullName>
    </recommendedName>
</protein>
<keyword evidence="2" id="KW-1185">Reference proteome</keyword>
<dbReference type="EMBL" id="JBEZVE010000009">
    <property type="protein sequence ID" value="MEU3782719.1"/>
    <property type="molecule type" value="Genomic_DNA"/>
</dbReference>
<sequence length="649" mass="65687">MSSTPAAARVDVETVLLCDVLADGTVAGLALVEPVYDTNTGARVGTRIVDPTTGATYTPTGTLGVCGPQSDQCARQISTRTRCDDTNGDGTGDVTYVEVWALDPCDGGAPQLLGTYRDGDFAQPYTPTAPADCPDATADTPVVLGTVCYDAGAAGSRTAAVLKCAACGDPAVTYLDAETGATLTAPTIVPCPAAADRSTQLLCDVRADGSSVPFLRTFTSDGTTTTTGDTRLDGVTAYTPTGTVGVCLPVNDCASPTTPTATVGLCLADGTPIAVTVVRDCAGTVTSEGWINLTTGAFSAGAPPAGTVACGDSRSIQVSGTFCDLDTAGNVLGLVLIEYSYAADGTIASVRLVDATTGQTYTPQGTISVCPDGVDQPEQDLVELCDTAADGTVTTFIRDYRRDENGTITGHSDYTLAGAAYTTVGTVGVCQPGTCADSELVVLCDVAADGTSTPFLRTVSYDCNGQATGRVDTTLSGQPYAVAGTVGVCVPDGCAKQVIERCGCDDTDGDGLGDVTYTELWAVDPCHGEAPALLGTYLDGDLTKPYAPTAPVECTAADVLPGPLSTGVRNVTSTAAQDIAAAFPALQSVTVTVLSGSVNVTMSDGTSVSIPAGVSMTWSVAQDSDTALAAASFAGATAGTNYLLNWTWK</sequence>
<dbReference type="Proteomes" id="UP001550739">
    <property type="component" value="Unassembled WGS sequence"/>
</dbReference>
<evidence type="ECO:0000313" key="1">
    <source>
        <dbReference type="EMBL" id="MEU3782719.1"/>
    </source>
</evidence>
<organism evidence="1 2">
    <name type="scientific">Streptomyces sp. 900129855</name>
    <dbReference type="NCBI Taxonomy" id="3155129"/>
    <lineage>
        <taxon>Bacteria</taxon>
        <taxon>Bacillati</taxon>
        <taxon>Actinomycetota</taxon>
        <taxon>Actinomycetes</taxon>
        <taxon>Kitasatosporales</taxon>
        <taxon>Streptomycetaceae</taxon>
        <taxon>Streptomyces</taxon>
    </lineage>
</organism>
<evidence type="ECO:0000313" key="2">
    <source>
        <dbReference type="Proteomes" id="UP001550739"/>
    </source>
</evidence>
<name>A0ABV2ZJI9_9ACTN</name>
<dbReference type="RefSeq" id="WP_361703561.1">
    <property type="nucleotide sequence ID" value="NZ_JBEZVE010000009.1"/>
</dbReference>
<reference evidence="1 2" key="1">
    <citation type="submission" date="2024-06" db="EMBL/GenBank/DDBJ databases">
        <title>The Natural Products Discovery Center: Release of the First 8490 Sequenced Strains for Exploring Actinobacteria Biosynthetic Diversity.</title>
        <authorList>
            <person name="Kalkreuter E."/>
            <person name="Kautsar S.A."/>
            <person name="Yang D."/>
            <person name="Bader C.D."/>
            <person name="Teijaro C.N."/>
            <person name="Fluegel L."/>
            <person name="Davis C.M."/>
            <person name="Simpson J.R."/>
            <person name="Lauterbach L."/>
            <person name="Steele A.D."/>
            <person name="Gui C."/>
            <person name="Meng S."/>
            <person name="Li G."/>
            <person name="Viehrig K."/>
            <person name="Ye F."/>
            <person name="Su P."/>
            <person name="Kiefer A.F."/>
            <person name="Nichols A."/>
            <person name="Cepeda A.J."/>
            <person name="Yan W."/>
            <person name="Fan B."/>
            <person name="Jiang Y."/>
            <person name="Adhikari A."/>
            <person name="Zheng C.-J."/>
            <person name="Schuster L."/>
            <person name="Cowan T.M."/>
            <person name="Smanski M.J."/>
            <person name="Chevrette M.G."/>
            <person name="De Carvalho L.P.S."/>
            <person name="Shen B."/>
        </authorList>
    </citation>
    <scope>NUCLEOTIDE SEQUENCE [LARGE SCALE GENOMIC DNA]</scope>
    <source>
        <strain evidence="1 2">NPDC033843</strain>
    </source>
</reference>
<accession>A0ABV2ZJI9</accession>
<proteinExistence type="predicted"/>
<evidence type="ECO:0008006" key="3">
    <source>
        <dbReference type="Google" id="ProtNLM"/>
    </source>
</evidence>